<keyword evidence="4" id="KW-0282">Flagellum</keyword>
<keyword evidence="4" id="KW-0969">Cilium</keyword>
<dbReference type="CDD" id="cd17470">
    <property type="entry name" value="T3SS_Flik_C"/>
    <property type="match status" value="1"/>
</dbReference>
<dbReference type="Gene3D" id="3.30.750.140">
    <property type="match status" value="1"/>
</dbReference>
<protein>
    <submittedName>
        <fullName evidence="4">Flagellar hook-length control protein FliK</fullName>
    </submittedName>
</protein>
<dbReference type="InterPro" id="IPR021136">
    <property type="entry name" value="Flagellar_hook_control-like_C"/>
</dbReference>
<organism evidence="4 5">
    <name type="scientific">Acetoanaerobium pronyense</name>
    <dbReference type="NCBI Taxonomy" id="1482736"/>
    <lineage>
        <taxon>Bacteria</taxon>
        <taxon>Bacillati</taxon>
        <taxon>Bacillota</taxon>
        <taxon>Clostridia</taxon>
        <taxon>Peptostreptococcales</taxon>
        <taxon>Filifactoraceae</taxon>
        <taxon>Acetoanaerobium</taxon>
    </lineage>
</organism>
<keyword evidence="1" id="KW-0175">Coiled coil</keyword>
<comment type="caution">
    <text evidence="4">The sequence shown here is derived from an EMBL/GenBank/DDBJ whole genome shotgun (WGS) entry which is preliminary data.</text>
</comment>
<evidence type="ECO:0000259" key="3">
    <source>
        <dbReference type="Pfam" id="PF02120"/>
    </source>
</evidence>
<evidence type="ECO:0000256" key="2">
    <source>
        <dbReference type="SAM" id="MobiDB-lite"/>
    </source>
</evidence>
<feature type="compositionally biased region" description="Basic and acidic residues" evidence="2">
    <location>
        <begin position="23"/>
        <end position="65"/>
    </location>
</feature>
<name>A0ABS4KGB4_9FIRM</name>
<dbReference type="Proteomes" id="UP001314903">
    <property type="component" value="Unassembled WGS sequence"/>
</dbReference>
<feature type="compositionally biased region" description="Basic and acidic residues" evidence="2">
    <location>
        <begin position="77"/>
        <end position="127"/>
    </location>
</feature>
<dbReference type="InterPro" id="IPR038610">
    <property type="entry name" value="FliK-like_C_sf"/>
</dbReference>
<keyword evidence="5" id="KW-1185">Reference proteome</keyword>
<feature type="region of interest" description="Disordered" evidence="2">
    <location>
        <begin position="20"/>
        <end position="127"/>
    </location>
</feature>
<dbReference type="RefSeq" id="WP_209658401.1">
    <property type="nucleotide sequence ID" value="NZ_JAGGLI010000001.1"/>
</dbReference>
<gene>
    <name evidence="4" type="ORF">J2Z35_000189</name>
</gene>
<accession>A0ABS4KGB4</accession>
<evidence type="ECO:0000313" key="4">
    <source>
        <dbReference type="EMBL" id="MBP2026400.1"/>
    </source>
</evidence>
<evidence type="ECO:0000313" key="5">
    <source>
        <dbReference type="Proteomes" id="UP001314903"/>
    </source>
</evidence>
<keyword evidence="4" id="KW-0966">Cell projection</keyword>
<proteinExistence type="predicted"/>
<sequence>MSKIENLNLSALLSQNINHNKNAKHDSGFKDIFSRASDKAPDRTLSNPKREIETKNSEPERKTLEKSPSNDNQNTKTVKEEQKDVVKGNENKEQTIKEDEASEKTDNKTEVKETISNEKVEPEDINQDKDIDIDSNLLETIAAILKSLNSDIEPINQMENEKINQIVQEIKNVLENNKELLSQIAKEDINPDKILKMLSEAGIDINKLIQNIQGSEKNILPKALSEGSIKIPKEKIESKGEHLNVRKELTLGNDLKAQILSLKVESLPQEKMMLSDEFSEDMMEFGFINNDSDDTLNISDIKFSSLGLKSTDSIGNTGIKDARPIQIINKIAQEIKSIIGKDKSEINIKLEPESLGKLSVKISSENGVFNASFYAENDKAKTMIESNIASLKKTLEEQGIQINELSVFVGSNPDDLNRHKSIMEAQKYSKLKNDGSIGIENEIEDLMAPLNPYMIDDMFSDLI</sequence>
<dbReference type="EMBL" id="JAGGLI010000001">
    <property type="protein sequence ID" value="MBP2026400.1"/>
    <property type="molecule type" value="Genomic_DNA"/>
</dbReference>
<reference evidence="4 5" key="1">
    <citation type="submission" date="2021-03" db="EMBL/GenBank/DDBJ databases">
        <title>Genomic Encyclopedia of Type Strains, Phase IV (KMG-IV): sequencing the most valuable type-strain genomes for metagenomic binning, comparative biology and taxonomic classification.</title>
        <authorList>
            <person name="Goeker M."/>
        </authorList>
    </citation>
    <scope>NUCLEOTIDE SEQUENCE [LARGE SCALE GENOMIC DNA]</scope>
    <source>
        <strain evidence="4 5">DSM 27512</strain>
    </source>
</reference>
<feature type="compositionally biased region" description="Polar residues" evidence="2">
    <location>
        <begin position="66"/>
        <end position="76"/>
    </location>
</feature>
<dbReference type="Pfam" id="PF02120">
    <property type="entry name" value="Flg_hook"/>
    <property type="match status" value="1"/>
</dbReference>
<feature type="domain" description="Flagellar hook-length control protein-like C-terminal" evidence="3">
    <location>
        <begin position="339"/>
        <end position="414"/>
    </location>
</feature>
<feature type="coiled-coil region" evidence="1">
    <location>
        <begin position="156"/>
        <end position="187"/>
    </location>
</feature>
<evidence type="ECO:0000256" key="1">
    <source>
        <dbReference type="SAM" id="Coils"/>
    </source>
</evidence>